<dbReference type="InterPro" id="IPR043128">
    <property type="entry name" value="Rev_trsase/Diguanyl_cyclase"/>
</dbReference>
<feature type="region of interest" description="Disordered" evidence="1">
    <location>
        <begin position="573"/>
        <end position="600"/>
    </location>
</feature>
<dbReference type="PANTHER" id="PTHR24559:SF431">
    <property type="entry name" value="RNA-DIRECTED DNA POLYMERASE HOMOLOG"/>
    <property type="match status" value="1"/>
</dbReference>
<reference evidence="3" key="1">
    <citation type="journal article" date="2007" name="PLoS ONE">
        <title>The first genome sequence of an elite grapevine cultivar (Pinot noir Vitis vinifera L.): coping with a highly heterozygous genome.</title>
        <authorList>
            <person name="Velasco R."/>
            <person name="Zharkikh A."/>
            <person name="Troggio M."/>
            <person name="Cartwright D.A."/>
            <person name="Cestaro A."/>
            <person name="Pruss D."/>
            <person name="Pindo M."/>
            <person name="FitzGerald L.M."/>
            <person name="Vezzulli S."/>
            <person name="Reid J."/>
            <person name="Malacarne G."/>
            <person name="Iliev D."/>
            <person name="Coppola G."/>
            <person name="Wardell B."/>
            <person name="Micheletti D."/>
            <person name="Macalma T."/>
            <person name="Facci M."/>
            <person name="Mitchell J.T."/>
            <person name="Perazzolli M."/>
            <person name="Eldredge G."/>
            <person name="Gatto P."/>
            <person name="Oyzerski R."/>
            <person name="Moretto M."/>
            <person name="Gutin N."/>
            <person name="Stefanini M."/>
            <person name="Chen Y."/>
            <person name="Segala C."/>
            <person name="Davenport C."/>
            <person name="Dematte L."/>
            <person name="Mraz A."/>
            <person name="Battilana J."/>
            <person name="Stormo K."/>
            <person name="Costa F."/>
            <person name="Tao Q."/>
            <person name="Si-Ammour A."/>
            <person name="Harkins T."/>
            <person name="Lackey A."/>
            <person name="Perbost C."/>
            <person name="Taillon B."/>
            <person name="Stella A."/>
            <person name="Solovyev V."/>
            <person name="Fawcett J.A."/>
            <person name="Sterck L."/>
            <person name="Vandepoele K."/>
            <person name="Grando S.M."/>
            <person name="Toppo S."/>
            <person name="Moser C."/>
            <person name="Lanchbury J."/>
            <person name="Bogden R."/>
            <person name="Skolnick M."/>
            <person name="Sgaramella V."/>
            <person name="Bhatnagar S.K."/>
            <person name="Fontana P."/>
            <person name="Gutin A."/>
            <person name="Van de Peer Y."/>
            <person name="Salamini F."/>
            <person name="Viola R."/>
        </authorList>
    </citation>
    <scope>NUCLEOTIDE SEQUENCE</scope>
</reference>
<organism evidence="3">
    <name type="scientific">Vitis vinifera</name>
    <name type="common">Grape</name>
    <dbReference type="NCBI Taxonomy" id="29760"/>
    <lineage>
        <taxon>Eukaryota</taxon>
        <taxon>Viridiplantae</taxon>
        <taxon>Streptophyta</taxon>
        <taxon>Embryophyta</taxon>
        <taxon>Tracheophyta</taxon>
        <taxon>Spermatophyta</taxon>
        <taxon>Magnoliopsida</taxon>
        <taxon>eudicotyledons</taxon>
        <taxon>Gunneridae</taxon>
        <taxon>Pentapetalae</taxon>
        <taxon>rosids</taxon>
        <taxon>Vitales</taxon>
        <taxon>Vitaceae</taxon>
        <taxon>Viteae</taxon>
        <taxon>Vitis</taxon>
    </lineage>
</organism>
<dbReference type="EMBL" id="AM430707">
    <property type="protein sequence ID" value="CAN71499.1"/>
    <property type="molecule type" value="Genomic_DNA"/>
</dbReference>
<protein>
    <recommendedName>
        <fullName evidence="2">Reverse transcriptase domain-containing protein</fullName>
    </recommendedName>
</protein>
<dbReference type="InterPro" id="IPR043502">
    <property type="entry name" value="DNA/RNA_pol_sf"/>
</dbReference>
<dbReference type="AlphaFoldDB" id="A5AND0"/>
<dbReference type="SUPFAM" id="SSF56672">
    <property type="entry name" value="DNA/RNA polymerases"/>
    <property type="match status" value="1"/>
</dbReference>
<evidence type="ECO:0000256" key="1">
    <source>
        <dbReference type="SAM" id="MobiDB-lite"/>
    </source>
</evidence>
<feature type="domain" description="Reverse transcriptase" evidence="2">
    <location>
        <begin position="351"/>
        <end position="405"/>
    </location>
</feature>
<dbReference type="Gene3D" id="3.30.70.270">
    <property type="match status" value="1"/>
</dbReference>
<dbReference type="Pfam" id="PF00078">
    <property type="entry name" value="RVT_1"/>
    <property type="match status" value="1"/>
</dbReference>
<dbReference type="InterPro" id="IPR000477">
    <property type="entry name" value="RT_dom"/>
</dbReference>
<proteinExistence type="predicted"/>
<dbReference type="PANTHER" id="PTHR24559">
    <property type="entry name" value="TRANSPOSON TY3-I GAG-POL POLYPROTEIN"/>
    <property type="match status" value="1"/>
</dbReference>
<dbReference type="CDD" id="cd01647">
    <property type="entry name" value="RT_LTR"/>
    <property type="match status" value="1"/>
</dbReference>
<feature type="compositionally biased region" description="Polar residues" evidence="1">
    <location>
        <begin position="586"/>
        <end position="595"/>
    </location>
</feature>
<dbReference type="InterPro" id="IPR053134">
    <property type="entry name" value="RNA-dir_DNA_polymerase"/>
</dbReference>
<evidence type="ECO:0000313" key="3">
    <source>
        <dbReference type="EMBL" id="CAN71499.1"/>
    </source>
</evidence>
<feature type="compositionally biased region" description="Basic and acidic residues" evidence="1">
    <location>
        <begin position="573"/>
        <end position="585"/>
    </location>
</feature>
<accession>A5AND0</accession>
<evidence type="ECO:0000259" key="2">
    <source>
        <dbReference type="Pfam" id="PF00078"/>
    </source>
</evidence>
<gene>
    <name evidence="3" type="ORF">VITISV_023501</name>
</gene>
<name>A5AND0_VITVI</name>
<sequence length="684" mass="78542">MLSMSFSPHIINYDPPREFMVPKFSTYDGTSDPFDHIMHYKQLMTLDIRNDVLLCKENESMREFVKQFGQAAYKFLKRVSARVRSSLNLSPRNLQQLWMIFSNEQTNISCLRTMSAQLLSRSWSPVNLPETTKLGVPKPRANGGRWVGRQVSRNPATTTLTTLAAPRAIINYIYEGPVDEKYNSKQNRKRLLRATSIREQVSSIQLGFPPRGTRPIDGVITFPPVDPNRVLQPHEDALILTLRISDFDSFNYLSGRCRATHPSRASYLECAVLNGGRLIPFQRHHGVHMAAWHEGYPLYVSPNDQIVDSTTGHEMLSFIDVFSGYHQIPMFQPNEEKTSFVTPHRLYCYKIMEVYIDDIVVKSKTRSEQARHLEETFRLMKAYNMKLNPAKCIFGVSTGKFMGFMVTQKGIKVNPDQIKVVMETFSLSSKKELQRLTSRLVAFRRFIARFIDKLRHFFLALKGVSTIGWTSDWEYEAKDRHMAQCLSKSHLYTTPVKQALVGYTRSKPTSRQGIYLKKANKHIRFGCKLLRFTLIGDSLYKRSFGGSYLKCLINAEAQYVLVELHEGVCDNHIRDQNPRDPKRQLSENTPRNNTPPDKMPRWKCPSCKQLTCVSLTLGDSKGQFQLVHPCPNTSARAGKDIVGTLSHMSTREYFHASDHVSLLSPLLRQPSRHLETSYLNHLRH</sequence>